<dbReference type="EMBL" id="AVOT02051923">
    <property type="protein sequence ID" value="MBW0546889.1"/>
    <property type="molecule type" value="Genomic_DNA"/>
</dbReference>
<name>A0A9Q3FXD8_9BASI</name>
<evidence type="ECO:0000313" key="3">
    <source>
        <dbReference type="Proteomes" id="UP000765509"/>
    </source>
</evidence>
<keyword evidence="3" id="KW-1185">Reference proteome</keyword>
<accession>A0A9Q3FXD8</accession>
<evidence type="ECO:0000313" key="2">
    <source>
        <dbReference type="EMBL" id="MBW0546889.1"/>
    </source>
</evidence>
<feature type="region of interest" description="Disordered" evidence="1">
    <location>
        <begin position="1"/>
        <end position="23"/>
    </location>
</feature>
<comment type="caution">
    <text evidence="2">The sequence shown here is derived from an EMBL/GenBank/DDBJ whole genome shotgun (WGS) entry which is preliminary data.</text>
</comment>
<protein>
    <submittedName>
        <fullName evidence="2">Uncharacterized protein</fullName>
    </submittedName>
</protein>
<proteinExistence type="predicted"/>
<gene>
    <name evidence="2" type="ORF">O181_086604</name>
</gene>
<reference evidence="2" key="1">
    <citation type="submission" date="2021-03" db="EMBL/GenBank/DDBJ databases">
        <title>Draft genome sequence of rust myrtle Austropuccinia psidii MF-1, a brazilian biotype.</title>
        <authorList>
            <person name="Quecine M.C."/>
            <person name="Pachon D.M.R."/>
            <person name="Bonatelli M.L."/>
            <person name="Correr F.H."/>
            <person name="Franceschini L.M."/>
            <person name="Leite T.F."/>
            <person name="Margarido G.R.A."/>
            <person name="Almeida C.A."/>
            <person name="Ferrarezi J.A."/>
            <person name="Labate C.A."/>
        </authorList>
    </citation>
    <scope>NUCLEOTIDE SEQUENCE</scope>
    <source>
        <strain evidence="2">MF-1</strain>
    </source>
</reference>
<organism evidence="2 3">
    <name type="scientific">Austropuccinia psidii MF-1</name>
    <dbReference type="NCBI Taxonomy" id="1389203"/>
    <lineage>
        <taxon>Eukaryota</taxon>
        <taxon>Fungi</taxon>
        <taxon>Dikarya</taxon>
        <taxon>Basidiomycota</taxon>
        <taxon>Pucciniomycotina</taxon>
        <taxon>Pucciniomycetes</taxon>
        <taxon>Pucciniales</taxon>
        <taxon>Sphaerophragmiaceae</taxon>
        <taxon>Austropuccinia</taxon>
    </lineage>
</organism>
<evidence type="ECO:0000256" key="1">
    <source>
        <dbReference type="SAM" id="MobiDB-lite"/>
    </source>
</evidence>
<sequence>MSLRPMVHGAMRPKGANGEVHQPPNHKWAHMSQFWPQNPINPKWPKTTLGPKLAINQSMASGTVRPLLAKFQWGQKGPRGQTQIGHKSVNGLWQPSEATRSAPSKDSPPVQGKTSLSSMYSVLKDQEGIIYHYAPFLLSNPMVTVSGPNYVIPNQVQNPPTILKKDISAIESGNSLEATRRPFKDPNHLALQRMGCYLNIRTIIRAIIRGYQYFQSLSRHQVFSSPCTTQFVPTGCNQASCMALA</sequence>
<dbReference type="Proteomes" id="UP000765509">
    <property type="component" value="Unassembled WGS sequence"/>
</dbReference>
<dbReference type="AlphaFoldDB" id="A0A9Q3FXD8"/>